<organism evidence="3 4">
    <name type="scientific">Trichomonas vaginalis (strain ATCC PRA-98 / G3)</name>
    <dbReference type="NCBI Taxonomy" id="412133"/>
    <lineage>
        <taxon>Eukaryota</taxon>
        <taxon>Metamonada</taxon>
        <taxon>Parabasalia</taxon>
        <taxon>Trichomonadida</taxon>
        <taxon>Trichomonadidae</taxon>
        <taxon>Trichomonas</taxon>
    </lineage>
</organism>
<evidence type="ECO:0000313" key="3">
    <source>
        <dbReference type="EMBL" id="EAY09084.1"/>
    </source>
</evidence>
<reference evidence="3" key="1">
    <citation type="submission" date="2006-10" db="EMBL/GenBank/DDBJ databases">
        <authorList>
            <person name="Amadeo P."/>
            <person name="Zhao Q."/>
            <person name="Wortman J."/>
            <person name="Fraser-Liggett C."/>
            <person name="Carlton J."/>
        </authorList>
    </citation>
    <scope>NUCLEOTIDE SEQUENCE</scope>
    <source>
        <strain evidence="3">G3</strain>
    </source>
</reference>
<evidence type="ECO:0000313" key="4">
    <source>
        <dbReference type="Proteomes" id="UP000001542"/>
    </source>
</evidence>
<feature type="region of interest" description="Disordered" evidence="1">
    <location>
        <begin position="53"/>
        <end position="143"/>
    </location>
</feature>
<dbReference type="VEuPathDB" id="TrichDB:TVAGG3_0614020"/>
<sequence>MESLGTDINWNDIGSSTVKELNYVIQQKQIKIDGKPTKGNLVKALTEYRDNVIKSASASPVVKPQAASPRSPPKEETNESKPPASPRSKGRGRKTKGDETPQRTEEPAREPSPKAASPEAPITPVNVVHESPRVPTPPRQVSPSIAERTALPISSKKAKFELASISKTALCILPILIILVLLYFLGAEQ</sequence>
<keyword evidence="2" id="KW-1133">Transmembrane helix</keyword>
<keyword evidence="2" id="KW-0812">Transmembrane</keyword>
<feature type="compositionally biased region" description="Basic and acidic residues" evidence="1">
    <location>
        <begin position="95"/>
        <end position="112"/>
    </location>
</feature>
<dbReference type="InParanoid" id="A2EE87"/>
<gene>
    <name evidence="3" type="ORF">TVAG_180590</name>
</gene>
<feature type="transmembrane region" description="Helical" evidence="2">
    <location>
        <begin position="165"/>
        <end position="186"/>
    </location>
</feature>
<keyword evidence="2" id="KW-0472">Membrane</keyword>
<evidence type="ECO:0000256" key="2">
    <source>
        <dbReference type="SAM" id="Phobius"/>
    </source>
</evidence>
<keyword evidence="4" id="KW-1185">Reference proteome</keyword>
<evidence type="ECO:0000256" key="1">
    <source>
        <dbReference type="SAM" id="MobiDB-lite"/>
    </source>
</evidence>
<dbReference type="EMBL" id="DS113365">
    <property type="protein sequence ID" value="EAY09084.1"/>
    <property type="molecule type" value="Genomic_DNA"/>
</dbReference>
<dbReference type="AlphaFoldDB" id="A2EE87"/>
<dbReference type="KEGG" id="tva:4767002"/>
<protein>
    <submittedName>
        <fullName evidence="3">Uncharacterized protein</fullName>
    </submittedName>
</protein>
<proteinExistence type="predicted"/>
<dbReference type="Proteomes" id="UP000001542">
    <property type="component" value="Unassembled WGS sequence"/>
</dbReference>
<accession>A2EE87</accession>
<reference evidence="3" key="2">
    <citation type="journal article" date="2007" name="Science">
        <title>Draft genome sequence of the sexually transmitted pathogen Trichomonas vaginalis.</title>
        <authorList>
            <person name="Carlton J.M."/>
            <person name="Hirt R.P."/>
            <person name="Silva J.C."/>
            <person name="Delcher A.L."/>
            <person name="Schatz M."/>
            <person name="Zhao Q."/>
            <person name="Wortman J.R."/>
            <person name="Bidwell S.L."/>
            <person name="Alsmark U.C.M."/>
            <person name="Besteiro S."/>
            <person name="Sicheritz-Ponten T."/>
            <person name="Noel C.J."/>
            <person name="Dacks J.B."/>
            <person name="Foster P.G."/>
            <person name="Simillion C."/>
            <person name="Van de Peer Y."/>
            <person name="Miranda-Saavedra D."/>
            <person name="Barton G.J."/>
            <person name="Westrop G.D."/>
            <person name="Mueller S."/>
            <person name="Dessi D."/>
            <person name="Fiori P.L."/>
            <person name="Ren Q."/>
            <person name="Paulsen I."/>
            <person name="Zhang H."/>
            <person name="Bastida-Corcuera F.D."/>
            <person name="Simoes-Barbosa A."/>
            <person name="Brown M.T."/>
            <person name="Hayes R.D."/>
            <person name="Mukherjee M."/>
            <person name="Okumura C.Y."/>
            <person name="Schneider R."/>
            <person name="Smith A.J."/>
            <person name="Vanacova S."/>
            <person name="Villalvazo M."/>
            <person name="Haas B.J."/>
            <person name="Pertea M."/>
            <person name="Feldblyum T.V."/>
            <person name="Utterback T.R."/>
            <person name="Shu C.L."/>
            <person name="Osoegawa K."/>
            <person name="de Jong P.J."/>
            <person name="Hrdy I."/>
            <person name="Horvathova L."/>
            <person name="Zubacova Z."/>
            <person name="Dolezal P."/>
            <person name="Malik S.B."/>
            <person name="Logsdon J.M. Jr."/>
            <person name="Henze K."/>
            <person name="Gupta A."/>
            <person name="Wang C.C."/>
            <person name="Dunne R.L."/>
            <person name="Upcroft J.A."/>
            <person name="Upcroft P."/>
            <person name="White O."/>
            <person name="Salzberg S.L."/>
            <person name="Tang P."/>
            <person name="Chiu C.-H."/>
            <person name="Lee Y.-S."/>
            <person name="Embley T.M."/>
            <person name="Coombs G.H."/>
            <person name="Mottram J.C."/>
            <person name="Tachezy J."/>
            <person name="Fraser-Liggett C.M."/>
            <person name="Johnson P.J."/>
        </authorList>
    </citation>
    <scope>NUCLEOTIDE SEQUENCE [LARGE SCALE GENOMIC DNA]</scope>
    <source>
        <strain evidence="3">G3</strain>
    </source>
</reference>
<dbReference type="VEuPathDB" id="TrichDB:TVAG_180590"/>
<name>A2EE87_TRIV3</name>
<dbReference type="RefSeq" id="XP_001321307.1">
    <property type="nucleotide sequence ID" value="XM_001321272.1"/>
</dbReference>